<comment type="similarity">
    <text evidence="2 7">Belongs to the sodium:solute symporter (SSF) (TC 2.A.21) family.</text>
</comment>
<feature type="transmembrane region" description="Helical" evidence="8">
    <location>
        <begin position="279"/>
        <end position="301"/>
    </location>
</feature>
<accession>A0ABZ1HZ91</accession>
<keyword evidence="3" id="KW-0813">Transport</keyword>
<organism evidence="9 10">
    <name type="scientific">Amycolatopsis rhabdoformis</name>
    <dbReference type="NCBI Taxonomy" id="1448059"/>
    <lineage>
        <taxon>Bacteria</taxon>
        <taxon>Bacillati</taxon>
        <taxon>Actinomycetota</taxon>
        <taxon>Actinomycetes</taxon>
        <taxon>Pseudonocardiales</taxon>
        <taxon>Pseudonocardiaceae</taxon>
        <taxon>Amycolatopsis</taxon>
    </lineage>
</organism>
<feature type="transmembrane region" description="Helical" evidence="8">
    <location>
        <begin position="361"/>
        <end position="384"/>
    </location>
</feature>
<feature type="transmembrane region" description="Helical" evidence="8">
    <location>
        <begin position="390"/>
        <end position="410"/>
    </location>
</feature>
<evidence type="ECO:0000256" key="4">
    <source>
        <dbReference type="ARBA" id="ARBA00022692"/>
    </source>
</evidence>
<feature type="transmembrane region" description="Helical" evidence="8">
    <location>
        <begin position="73"/>
        <end position="94"/>
    </location>
</feature>
<name>A0ABZ1HZ91_9PSEU</name>
<keyword evidence="4 8" id="KW-0812">Transmembrane</keyword>
<evidence type="ECO:0000256" key="8">
    <source>
        <dbReference type="SAM" id="Phobius"/>
    </source>
</evidence>
<dbReference type="PANTHER" id="PTHR48086">
    <property type="entry name" value="SODIUM/PROLINE SYMPORTER-RELATED"/>
    <property type="match status" value="1"/>
</dbReference>
<evidence type="ECO:0000256" key="3">
    <source>
        <dbReference type="ARBA" id="ARBA00022448"/>
    </source>
</evidence>
<dbReference type="InterPro" id="IPR038377">
    <property type="entry name" value="Na/Glc_symporter_sf"/>
</dbReference>
<dbReference type="PROSITE" id="PS50283">
    <property type="entry name" value="NA_SOLUT_SYMP_3"/>
    <property type="match status" value="1"/>
</dbReference>
<sequence>MALILALVIAIGSIVWGTVAAARGRKMNLQEWSVGSRKFGTWLFWFLMVGETFTTFALLGASQSVFSNGAPGYYVLGTMVLTAAVGYWVVPRIWRAGKLHGLVTMGDYFTTRFGAPWFGGLIAVFGIVSLLLYAQVQLTGLSLILQSLFGNSLPSLAYVIAGGVLVAAFVLVGGMRSAAFTAVVKDVLLIAVLLVIAVGAASAAGVSGPMGVFDALKETQPHAATLPGIKGTAATNSWWWMSFLLITPLGSFALPHMFQVSYTAKDVTTIRRNQVIQPLYSLFYVLIVLIALAAVLALPNLPDKQANASLLIFVHDNFPSWVIGLLGGAGILVALVPTAVLILTASSLFSRNVVGGVSKKLAGSLTLSRAGVVVFTAIVVLLVANSTSKLLSIMTNVYSAVGQLAPALFLSMLWRRVTAAGLAAGAVCGGLIVGVPQLSGFFAHTVPPGTVIGLPALVVNLVVTVVVSLLTRPPATAAIDVGTGDSAPVEALGTLEEVPGEEAALPR</sequence>
<dbReference type="Pfam" id="PF00474">
    <property type="entry name" value="SSF"/>
    <property type="match status" value="1"/>
</dbReference>
<feature type="transmembrane region" description="Helical" evidence="8">
    <location>
        <begin position="6"/>
        <end position="22"/>
    </location>
</feature>
<dbReference type="RefSeq" id="WP_326565662.1">
    <property type="nucleotide sequence ID" value="NZ_CP142149.1"/>
</dbReference>
<dbReference type="Gene3D" id="1.20.1730.10">
    <property type="entry name" value="Sodium/glucose cotransporter"/>
    <property type="match status" value="1"/>
</dbReference>
<feature type="transmembrane region" description="Helical" evidence="8">
    <location>
        <begin position="321"/>
        <end position="349"/>
    </location>
</feature>
<feature type="transmembrane region" description="Helical" evidence="8">
    <location>
        <begin position="238"/>
        <end position="258"/>
    </location>
</feature>
<evidence type="ECO:0000313" key="10">
    <source>
        <dbReference type="Proteomes" id="UP001330812"/>
    </source>
</evidence>
<dbReference type="InterPro" id="IPR001734">
    <property type="entry name" value="Na/solute_symporter"/>
</dbReference>
<feature type="transmembrane region" description="Helical" evidence="8">
    <location>
        <begin position="115"/>
        <end position="136"/>
    </location>
</feature>
<dbReference type="EMBL" id="CP142149">
    <property type="protein sequence ID" value="WSE26678.1"/>
    <property type="molecule type" value="Genomic_DNA"/>
</dbReference>
<feature type="transmembrane region" description="Helical" evidence="8">
    <location>
        <begin position="187"/>
        <end position="206"/>
    </location>
</feature>
<dbReference type="Proteomes" id="UP001330812">
    <property type="component" value="Chromosome"/>
</dbReference>
<evidence type="ECO:0000313" key="9">
    <source>
        <dbReference type="EMBL" id="WSE26678.1"/>
    </source>
</evidence>
<keyword evidence="5 8" id="KW-1133">Transmembrane helix</keyword>
<evidence type="ECO:0000256" key="2">
    <source>
        <dbReference type="ARBA" id="ARBA00006434"/>
    </source>
</evidence>
<evidence type="ECO:0000256" key="6">
    <source>
        <dbReference type="ARBA" id="ARBA00023136"/>
    </source>
</evidence>
<feature type="transmembrane region" description="Helical" evidence="8">
    <location>
        <begin position="450"/>
        <end position="470"/>
    </location>
</feature>
<proteinExistence type="inferred from homology"/>
<reference evidence="9 10" key="1">
    <citation type="journal article" date="2015" name="Int. J. Syst. Evol. Microbiol.">
        <title>Amycolatopsis rhabdoformis sp. nov., an actinomycete isolated from a tropical forest soil.</title>
        <authorList>
            <person name="Souza W.R."/>
            <person name="Silva R.E."/>
            <person name="Goodfellow M."/>
            <person name="Busarakam K."/>
            <person name="Figueiro F.S."/>
            <person name="Ferreira D."/>
            <person name="Rodrigues-Filho E."/>
            <person name="Moraes L.A.B."/>
            <person name="Zucchi T.D."/>
        </authorList>
    </citation>
    <scope>NUCLEOTIDE SEQUENCE [LARGE SCALE GENOMIC DNA]</scope>
    <source>
        <strain evidence="9 10">NCIMB 14900</strain>
    </source>
</reference>
<dbReference type="InterPro" id="IPR050277">
    <property type="entry name" value="Sodium:Solute_Symporter"/>
</dbReference>
<comment type="subcellular location">
    <subcellularLocation>
        <location evidence="1">Membrane</location>
        <topology evidence="1">Multi-pass membrane protein</topology>
    </subcellularLocation>
</comment>
<evidence type="ECO:0000256" key="1">
    <source>
        <dbReference type="ARBA" id="ARBA00004141"/>
    </source>
</evidence>
<evidence type="ECO:0000256" key="7">
    <source>
        <dbReference type="RuleBase" id="RU362091"/>
    </source>
</evidence>
<gene>
    <name evidence="9" type="ORF">VSH64_27775</name>
</gene>
<feature type="transmembrane region" description="Helical" evidence="8">
    <location>
        <begin position="42"/>
        <end position="61"/>
    </location>
</feature>
<evidence type="ECO:0000256" key="5">
    <source>
        <dbReference type="ARBA" id="ARBA00022989"/>
    </source>
</evidence>
<dbReference type="CDD" id="cd10322">
    <property type="entry name" value="SLC5sbd"/>
    <property type="match status" value="1"/>
</dbReference>
<dbReference type="PANTHER" id="PTHR48086:SF8">
    <property type="entry name" value="MONOCARBOXYLIC ACID PERMEASE"/>
    <property type="match status" value="1"/>
</dbReference>
<keyword evidence="10" id="KW-1185">Reference proteome</keyword>
<feature type="transmembrane region" description="Helical" evidence="8">
    <location>
        <begin position="156"/>
        <end position="175"/>
    </location>
</feature>
<keyword evidence="6 8" id="KW-0472">Membrane</keyword>
<protein>
    <submittedName>
        <fullName evidence="9">Sodium:solute symporter family protein</fullName>
    </submittedName>
</protein>
<feature type="transmembrane region" description="Helical" evidence="8">
    <location>
        <begin position="417"/>
        <end position="438"/>
    </location>
</feature>